<reference evidence="2" key="1">
    <citation type="journal article" date="2023" name="PLoS Negl. Trop. Dis.">
        <title>A genome sequence for Biomphalaria pfeifferi, the major vector snail for the human-infecting parasite Schistosoma mansoni.</title>
        <authorList>
            <person name="Bu L."/>
            <person name="Lu L."/>
            <person name="Laidemitt M.R."/>
            <person name="Zhang S.M."/>
            <person name="Mutuku M."/>
            <person name="Mkoji G."/>
            <person name="Steinauer M."/>
            <person name="Loker E.S."/>
        </authorList>
    </citation>
    <scope>NUCLEOTIDE SEQUENCE</scope>
    <source>
        <strain evidence="2">KasaAsao</strain>
    </source>
</reference>
<gene>
    <name evidence="2" type="ORF">Bpfe_001465</name>
</gene>
<keyword evidence="1" id="KW-0472">Membrane</keyword>
<feature type="transmembrane region" description="Helical" evidence="1">
    <location>
        <begin position="48"/>
        <end position="66"/>
    </location>
</feature>
<reference evidence="2" key="2">
    <citation type="submission" date="2023-04" db="EMBL/GenBank/DDBJ databases">
        <authorList>
            <person name="Bu L."/>
            <person name="Lu L."/>
            <person name="Laidemitt M.R."/>
            <person name="Zhang S.M."/>
            <person name="Mutuku M."/>
            <person name="Mkoji G."/>
            <person name="Steinauer M."/>
            <person name="Loker E.S."/>
        </authorList>
    </citation>
    <scope>NUCLEOTIDE SEQUENCE</scope>
    <source>
        <strain evidence="2">KasaAsao</strain>
        <tissue evidence="2">Whole Snail</tissue>
    </source>
</reference>
<sequence length="591" mass="68835">MDSKRPLSSEMKKGPFETDLSLGQHETDLSLGQHETDLSLGQYKARTVMIFSFVWGVTLMILLFFLTDAPRIIPLIKKSPQVDLIMYKDLYVQDRWSGVEADVTNDPTVHTYWCGNKIFRFEDYLSLLSALRVLRPAALIFHYSTLPQTDDDNYHTWFSELRQSVPNLVLRHTYQGPRCGSREVLAFGLRQLSKEGGVYLGERTVLTRELKEAWSRNLYYYNFRRLDLSYDVSQGFIFSKSGFPENKIDDLVYEIVASNNTCSTPDEFDLQSAKLLSYSDLKPCLVLTESLYPRDIWNNTARSGELARWLYYGRRGRQEVSQGRQGEDLIPLVSHMIWVTDNKSEEFQFLHYLSALSALHVAGFEKVFVHGEVEPKGFWWDKLGQENVTFVKIPRPQTVFQRELKKPAHQTAVLQLNILFQHGGAYQDRDVIWVSKLPEYLRRYPAVVNLDWARRGEWPEVINMGVALAKPNADWLKYMLQTLSHYRADTWDFQTMPYKVYEQHPDSLFIDRSLQVICYKGICHPAWQTDYQRERDDFQPIINYNWRSARAFHFILPKPPTSLTSPEAIKEGFGMFAEMGRMILEKRGQAD</sequence>
<comment type="caution">
    <text evidence="2">The sequence shown here is derived from an EMBL/GenBank/DDBJ whole genome shotgun (WGS) entry which is preliminary data.</text>
</comment>
<protein>
    <recommendedName>
        <fullName evidence="4">Alpha 1,4-glycosyltransferase domain-containing protein</fullName>
    </recommendedName>
</protein>
<evidence type="ECO:0000313" key="2">
    <source>
        <dbReference type="EMBL" id="KAK0069283.1"/>
    </source>
</evidence>
<dbReference type="InterPro" id="IPR029044">
    <property type="entry name" value="Nucleotide-diphossugar_trans"/>
</dbReference>
<dbReference type="PANTHER" id="PTHR46830:SF1">
    <property type="entry name" value="ALPHA-1,4-N-ACETYLGLUCOSAMINYLTRANSFERASE"/>
    <property type="match status" value="1"/>
</dbReference>
<dbReference type="Proteomes" id="UP001233172">
    <property type="component" value="Unassembled WGS sequence"/>
</dbReference>
<evidence type="ECO:0000256" key="1">
    <source>
        <dbReference type="SAM" id="Phobius"/>
    </source>
</evidence>
<keyword evidence="1" id="KW-0812">Transmembrane</keyword>
<dbReference type="PANTHER" id="PTHR46830">
    <property type="entry name" value="TRANSFERASE, PUTATIVE-RELATED"/>
    <property type="match status" value="1"/>
</dbReference>
<accession>A0AAD8CAT2</accession>
<keyword evidence="3" id="KW-1185">Reference proteome</keyword>
<name>A0AAD8CAT2_BIOPF</name>
<organism evidence="2 3">
    <name type="scientific">Biomphalaria pfeifferi</name>
    <name type="common">Bloodfluke planorb</name>
    <name type="synonym">Freshwater snail</name>
    <dbReference type="NCBI Taxonomy" id="112525"/>
    <lineage>
        <taxon>Eukaryota</taxon>
        <taxon>Metazoa</taxon>
        <taxon>Spiralia</taxon>
        <taxon>Lophotrochozoa</taxon>
        <taxon>Mollusca</taxon>
        <taxon>Gastropoda</taxon>
        <taxon>Heterobranchia</taxon>
        <taxon>Euthyneura</taxon>
        <taxon>Panpulmonata</taxon>
        <taxon>Hygrophila</taxon>
        <taxon>Lymnaeoidea</taxon>
        <taxon>Planorbidae</taxon>
        <taxon>Biomphalaria</taxon>
    </lineage>
</organism>
<dbReference type="EMBL" id="JASAOG010000003">
    <property type="protein sequence ID" value="KAK0069283.1"/>
    <property type="molecule type" value="Genomic_DNA"/>
</dbReference>
<proteinExistence type="predicted"/>
<evidence type="ECO:0008006" key="4">
    <source>
        <dbReference type="Google" id="ProtNLM"/>
    </source>
</evidence>
<keyword evidence="1" id="KW-1133">Transmembrane helix</keyword>
<dbReference type="AlphaFoldDB" id="A0AAD8CAT2"/>
<evidence type="ECO:0000313" key="3">
    <source>
        <dbReference type="Proteomes" id="UP001233172"/>
    </source>
</evidence>
<dbReference type="SUPFAM" id="SSF53448">
    <property type="entry name" value="Nucleotide-diphospho-sugar transferases"/>
    <property type="match status" value="1"/>
</dbReference>
<dbReference type="Gene3D" id="3.90.550.20">
    <property type="match status" value="1"/>
</dbReference>